<name>A0A0V0R1R2_PSEPJ</name>
<dbReference type="InParanoid" id="A0A0V0R1R2"/>
<reference evidence="1 2" key="1">
    <citation type="journal article" date="2015" name="Sci. Rep.">
        <title>Genome of the facultative scuticociliatosis pathogen Pseudocohnilembus persalinus provides insight into its virulence through horizontal gene transfer.</title>
        <authorList>
            <person name="Xiong J."/>
            <person name="Wang G."/>
            <person name="Cheng J."/>
            <person name="Tian M."/>
            <person name="Pan X."/>
            <person name="Warren A."/>
            <person name="Jiang C."/>
            <person name="Yuan D."/>
            <person name="Miao W."/>
        </authorList>
    </citation>
    <scope>NUCLEOTIDE SEQUENCE [LARGE SCALE GENOMIC DNA]</scope>
    <source>
        <strain evidence="1">36N120E</strain>
    </source>
</reference>
<accession>A0A0V0R1R2</accession>
<evidence type="ECO:0000313" key="2">
    <source>
        <dbReference type="Proteomes" id="UP000054937"/>
    </source>
</evidence>
<evidence type="ECO:0000313" key="1">
    <source>
        <dbReference type="EMBL" id="KRX08463.1"/>
    </source>
</evidence>
<gene>
    <name evidence="1" type="ORF">PPERSA_12944</name>
</gene>
<dbReference type="EMBL" id="LDAU01000063">
    <property type="protein sequence ID" value="KRX08463.1"/>
    <property type="molecule type" value="Genomic_DNA"/>
</dbReference>
<organism evidence="1 2">
    <name type="scientific">Pseudocohnilembus persalinus</name>
    <name type="common">Ciliate</name>
    <dbReference type="NCBI Taxonomy" id="266149"/>
    <lineage>
        <taxon>Eukaryota</taxon>
        <taxon>Sar</taxon>
        <taxon>Alveolata</taxon>
        <taxon>Ciliophora</taxon>
        <taxon>Intramacronucleata</taxon>
        <taxon>Oligohymenophorea</taxon>
        <taxon>Scuticociliatia</taxon>
        <taxon>Philasterida</taxon>
        <taxon>Pseudocohnilembidae</taxon>
        <taxon>Pseudocohnilembus</taxon>
    </lineage>
</organism>
<dbReference type="AlphaFoldDB" id="A0A0V0R1R2"/>
<sequence length="520" mass="61580">MFNLDSPLQKFQKLRSQNIQQQEIIENAELKKTRNINKSIGLYLDNFDTRLDFSREKCISEADSRTFSQKSQLIRLEKKVIDLQKKYDMMDEVVNNSEFVKQDKEKLRILENYSKKLVDDFQSLANQIQESQFSVRSYKKEIIAKQNTIRLINQEAMVLKAQLEHNQKLIKRYQLYLKIKQNNNQSLINEQKDDTMKVDSELQYYKNIGLNSQKSQQLNQKQNSRYHSQNLPKIKISKNSIQNQLYTHDSQQDSIIGDLSNTQIQQESNNFITQPQTTTAKISEGKSRLVNNNLGTNKNKNNYNYMGRNQSMYNLQQKVDTDFQVLDPEQQLKLKKLNDQIKKIKAINQKTVNAVRKKGTQFQEFKNLVEECFDQYKKKILKIPQKDIYDQIKQKTNNKGESNNRLVIYDTLKQFILKQLTNEQKKEKLHESINNMHLVPYDIFRLFSVQQLINLIYINPEIAEQIFQTINLKSKAINLLQLRLKASTFYKENNSFSNSRFYQFNQTSLNNSNNQTQLYF</sequence>
<protein>
    <submittedName>
        <fullName evidence="1">Uncharacterized protein</fullName>
    </submittedName>
</protein>
<comment type="caution">
    <text evidence="1">The sequence shown here is derived from an EMBL/GenBank/DDBJ whole genome shotgun (WGS) entry which is preliminary data.</text>
</comment>
<proteinExistence type="predicted"/>
<keyword evidence="2" id="KW-1185">Reference proteome</keyword>
<dbReference type="Proteomes" id="UP000054937">
    <property type="component" value="Unassembled WGS sequence"/>
</dbReference>